<dbReference type="EMBL" id="JBJUIK010000010">
    <property type="protein sequence ID" value="KAL3516629.1"/>
    <property type="molecule type" value="Genomic_DNA"/>
</dbReference>
<gene>
    <name evidence="1" type="ORF">ACH5RR_023531</name>
</gene>
<name>A0ABD2ZAY9_9GENT</name>
<comment type="caution">
    <text evidence="1">The sequence shown here is derived from an EMBL/GenBank/DDBJ whole genome shotgun (WGS) entry which is preliminary data.</text>
</comment>
<proteinExistence type="predicted"/>
<reference evidence="1 2" key="1">
    <citation type="submission" date="2024-11" db="EMBL/GenBank/DDBJ databases">
        <title>A near-complete genome assembly of Cinchona calisaya.</title>
        <authorList>
            <person name="Lian D.C."/>
            <person name="Zhao X.W."/>
            <person name="Wei L."/>
        </authorList>
    </citation>
    <scope>NUCLEOTIDE SEQUENCE [LARGE SCALE GENOMIC DNA]</scope>
    <source>
        <tissue evidence="1">Nenye</tissue>
    </source>
</reference>
<keyword evidence="2" id="KW-1185">Reference proteome</keyword>
<evidence type="ECO:0000313" key="1">
    <source>
        <dbReference type="EMBL" id="KAL3516629.1"/>
    </source>
</evidence>
<evidence type="ECO:0000313" key="2">
    <source>
        <dbReference type="Proteomes" id="UP001630127"/>
    </source>
</evidence>
<sequence length="152" mass="18172">MEDEVRWLADRSGQFTLRSPACWSVELLWLQHHLRGDSFCKKIFKLALGMVVYHLWKERTCRIFRKKIAEEVLHQVKSQMQQYVALWRNVNRTKENWELSVTWDLSQNIFFVNISSRDNLLEGLSFYCPESSLGQIGWSSYHLHKFTFVNTK</sequence>
<dbReference type="AlphaFoldDB" id="A0ABD2ZAY9"/>
<dbReference type="Proteomes" id="UP001630127">
    <property type="component" value="Unassembled WGS sequence"/>
</dbReference>
<protein>
    <recommendedName>
        <fullName evidence="3">Reverse transcriptase zinc-binding domain-containing protein</fullName>
    </recommendedName>
</protein>
<organism evidence="1 2">
    <name type="scientific">Cinchona calisaya</name>
    <dbReference type="NCBI Taxonomy" id="153742"/>
    <lineage>
        <taxon>Eukaryota</taxon>
        <taxon>Viridiplantae</taxon>
        <taxon>Streptophyta</taxon>
        <taxon>Embryophyta</taxon>
        <taxon>Tracheophyta</taxon>
        <taxon>Spermatophyta</taxon>
        <taxon>Magnoliopsida</taxon>
        <taxon>eudicotyledons</taxon>
        <taxon>Gunneridae</taxon>
        <taxon>Pentapetalae</taxon>
        <taxon>asterids</taxon>
        <taxon>lamiids</taxon>
        <taxon>Gentianales</taxon>
        <taxon>Rubiaceae</taxon>
        <taxon>Cinchonoideae</taxon>
        <taxon>Cinchoneae</taxon>
        <taxon>Cinchona</taxon>
    </lineage>
</organism>
<accession>A0ABD2ZAY9</accession>
<evidence type="ECO:0008006" key="3">
    <source>
        <dbReference type="Google" id="ProtNLM"/>
    </source>
</evidence>